<keyword evidence="5" id="KW-0442">Lipid degradation</keyword>
<sequence>MSRVFVCLFVLFIFSIAVRFGDCENNSTQPDIKCDDENITPGSDKTRMSSLEKILKGLMSPINIADKILGKDDSESKDTGSFGKVLDKFSKYVHFIYPGTLWCGSGDIAREERDLGVFKRTDACCRAHDNCKNDILADKTEVNLKNNGIFTR</sequence>
<feature type="chain" id="PRO_5020961729" description="phospholipase A2" evidence="8">
    <location>
        <begin position="24"/>
        <end position="152"/>
    </location>
</feature>
<dbReference type="Gene3D" id="1.20.90.10">
    <property type="entry name" value="Phospholipase A2 domain"/>
    <property type="match status" value="1"/>
</dbReference>
<gene>
    <name evidence="10" type="ORF">DBV15_03831</name>
</gene>
<evidence type="ECO:0000256" key="7">
    <source>
        <dbReference type="ARBA" id="ARBA00029903"/>
    </source>
</evidence>
<dbReference type="AlphaFoldDB" id="A0A4S2JAQ2"/>
<organism evidence="10 11">
    <name type="scientific">Temnothorax longispinosus</name>
    <dbReference type="NCBI Taxonomy" id="300112"/>
    <lineage>
        <taxon>Eukaryota</taxon>
        <taxon>Metazoa</taxon>
        <taxon>Ecdysozoa</taxon>
        <taxon>Arthropoda</taxon>
        <taxon>Hexapoda</taxon>
        <taxon>Insecta</taxon>
        <taxon>Pterygota</taxon>
        <taxon>Neoptera</taxon>
        <taxon>Endopterygota</taxon>
        <taxon>Hymenoptera</taxon>
        <taxon>Apocrita</taxon>
        <taxon>Aculeata</taxon>
        <taxon>Formicoidea</taxon>
        <taxon>Formicidae</taxon>
        <taxon>Myrmicinae</taxon>
        <taxon>Temnothorax</taxon>
    </lineage>
</organism>
<keyword evidence="4" id="KW-0964">Secreted</keyword>
<dbReference type="InterPro" id="IPR016090">
    <property type="entry name" value="PLA2-like_dom"/>
</dbReference>
<dbReference type="GO" id="GO:0004623">
    <property type="term" value="F:phospholipase A2 activity"/>
    <property type="evidence" value="ECO:0007669"/>
    <property type="project" value="UniProtKB-EC"/>
</dbReference>
<evidence type="ECO:0000256" key="6">
    <source>
        <dbReference type="ARBA" id="ARBA00023098"/>
    </source>
</evidence>
<dbReference type="GO" id="GO:0005576">
    <property type="term" value="C:extracellular region"/>
    <property type="evidence" value="ECO:0007669"/>
    <property type="project" value="UniProtKB-SubCell"/>
</dbReference>
<reference evidence="10 11" key="1">
    <citation type="journal article" date="2019" name="Philos. Trans. R. Soc. Lond., B, Biol. Sci.">
        <title>Ant behaviour and brain gene expression of defending hosts depend on the ecological success of the intruding social parasite.</title>
        <authorList>
            <person name="Kaur R."/>
            <person name="Stoldt M."/>
            <person name="Jongepier E."/>
            <person name="Feldmeyer B."/>
            <person name="Menzel F."/>
            <person name="Bornberg-Bauer E."/>
            <person name="Foitzik S."/>
        </authorList>
    </citation>
    <scope>NUCLEOTIDE SEQUENCE [LARGE SCALE GENOMIC DNA]</scope>
    <source>
        <tissue evidence="10">Whole body</tissue>
    </source>
</reference>
<evidence type="ECO:0000256" key="1">
    <source>
        <dbReference type="ARBA" id="ARBA00001913"/>
    </source>
</evidence>
<dbReference type="EMBL" id="QBLH01003970">
    <property type="protein sequence ID" value="TGZ32046.1"/>
    <property type="molecule type" value="Genomic_DNA"/>
</dbReference>
<evidence type="ECO:0000259" key="9">
    <source>
        <dbReference type="Pfam" id="PF05826"/>
    </source>
</evidence>
<evidence type="ECO:0000256" key="2">
    <source>
        <dbReference type="ARBA" id="ARBA00004613"/>
    </source>
</evidence>
<protein>
    <recommendedName>
        <fullName evidence="3">phospholipase A2</fullName>
        <ecNumber evidence="3">3.1.1.4</ecNumber>
    </recommendedName>
    <alternativeName>
        <fullName evidence="7">Phosphatidylcholine 2-acylhydrolase</fullName>
    </alternativeName>
</protein>
<evidence type="ECO:0000256" key="3">
    <source>
        <dbReference type="ARBA" id="ARBA00013278"/>
    </source>
</evidence>
<accession>A0A4S2JAQ2</accession>
<dbReference type="Proteomes" id="UP000310200">
    <property type="component" value="Unassembled WGS sequence"/>
</dbReference>
<dbReference type="GO" id="GO:0006644">
    <property type="term" value="P:phospholipid metabolic process"/>
    <property type="evidence" value="ECO:0007669"/>
    <property type="project" value="InterPro"/>
</dbReference>
<dbReference type="InterPro" id="IPR033113">
    <property type="entry name" value="PLA2_histidine"/>
</dbReference>
<keyword evidence="6" id="KW-0443">Lipid metabolism</keyword>
<dbReference type="STRING" id="300112.A0A4S2JAQ2"/>
<evidence type="ECO:0000256" key="5">
    <source>
        <dbReference type="ARBA" id="ARBA00022963"/>
    </source>
</evidence>
<feature type="signal peptide" evidence="8">
    <location>
        <begin position="1"/>
        <end position="23"/>
    </location>
</feature>
<dbReference type="GO" id="GO:0050482">
    <property type="term" value="P:arachidonate secretion"/>
    <property type="evidence" value="ECO:0007669"/>
    <property type="project" value="InterPro"/>
</dbReference>
<feature type="domain" description="Phospholipase A2-like central" evidence="9">
    <location>
        <begin position="96"/>
        <end position="151"/>
    </location>
</feature>
<evidence type="ECO:0000256" key="4">
    <source>
        <dbReference type="ARBA" id="ARBA00022525"/>
    </source>
</evidence>
<dbReference type="SUPFAM" id="SSF48619">
    <property type="entry name" value="Phospholipase A2, PLA2"/>
    <property type="match status" value="1"/>
</dbReference>
<evidence type="ECO:0000256" key="8">
    <source>
        <dbReference type="SAM" id="SignalP"/>
    </source>
</evidence>
<keyword evidence="8" id="KW-0732">Signal</keyword>
<comment type="caution">
    <text evidence="10">The sequence shown here is derived from an EMBL/GenBank/DDBJ whole genome shotgun (WGS) entry which is preliminary data.</text>
</comment>
<proteinExistence type="predicted"/>
<dbReference type="Pfam" id="PF05826">
    <property type="entry name" value="Phospholip_A2_2"/>
    <property type="match status" value="1"/>
</dbReference>
<evidence type="ECO:0000313" key="10">
    <source>
        <dbReference type="EMBL" id="TGZ32046.1"/>
    </source>
</evidence>
<comment type="cofactor">
    <cofactor evidence="1">
        <name>Ca(2+)</name>
        <dbReference type="ChEBI" id="CHEBI:29108"/>
    </cofactor>
</comment>
<name>A0A4S2JAQ2_9HYME</name>
<dbReference type="InterPro" id="IPR036444">
    <property type="entry name" value="PLipase_A2_dom_sf"/>
</dbReference>
<keyword evidence="11" id="KW-1185">Reference proteome</keyword>
<dbReference type="PROSITE" id="PS00118">
    <property type="entry name" value="PA2_HIS"/>
    <property type="match status" value="1"/>
</dbReference>
<dbReference type="PANTHER" id="PTHR12253">
    <property type="entry name" value="RH14732P"/>
    <property type="match status" value="1"/>
</dbReference>
<dbReference type="EC" id="3.1.1.4" evidence="3"/>
<evidence type="ECO:0000313" key="11">
    <source>
        <dbReference type="Proteomes" id="UP000310200"/>
    </source>
</evidence>
<dbReference type="GO" id="GO:0016042">
    <property type="term" value="P:lipid catabolic process"/>
    <property type="evidence" value="ECO:0007669"/>
    <property type="project" value="UniProtKB-KW"/>
</dbReference>
<comment type="subcellular location">
    <subcellularLocation>
        <location evidence="2">Secreted</location>
    </subcellularLocation>
</comment>